<comment type="similarity">
    <text evidence="1">Belongs to the NmrA-type oxidoreductase family.</text>
</comment>
<evidence type="ECO:0000256" key="2">
    <source>
        <dbReference type="ARBA" id="ARBA00022857"/>
    </source>
</evidence>
<dbReference type="PANTHER" id="PTHR42748">
    <property type="entry name" value="NITROGEN METABOLITE REPRESSION PROTEIN NMRA FAMILY MEMBER"/>
    <property type="match status" value="1"/>
</dbReference>
<accession>A0A5N5WPR6</accession>
<dbReference type="OrthoDB" id="3358371at2759"/>
<proteinExistence type="inferred from homology"/>
<keyword evidence="2" id="KW-0521">NADP</keyword>
<dbReference type="AlphaFoldDB" id="A0A5N5WPR6"/>
<feature type="domain" description="NmrA-like" evidence="3">
    <location>
        <begin position="2"/>
        <end position="302"/>
    </location>
</feature>
<evidence type="ECO:0000259" key="3">
    <source>
        <dbReference type="Pfam" id="PF05368"/>
    </source>
</evidence>
<dbReference type="Proteomes" id="UP000326565">
    <property type="component" value="Unassembled WGS sequence"/>
</dbReference>
<dbReference type="InterPro" id="IPR036291">
    <property type="entry name" value="NAD(P)-bd_dom_sf"/>
</dbReference>
<dbReference type="SUPFAM" id="SSF51735">
    <property type="entry name" value="NAD(P)-binding Rossmann-fold domains"/>
    <property type="match status" value="1"/>
</dbReference>
<dbReference type="InterPro" id="IPR051164">
    <property type="entry name" value="NmrA-like_oxidored"/>
</dbReference>
<dbReference type="GO" id="GO:0005634">
    <property type="term" value="C:nucleus"/>
    <property type="evidence" value="ECO:0007669"/>
    <property type="project" value="TreeGrafter"/>
</dbReference>
<evidence type="ECO:0000256" key="1">
    <source>
        <dbReference type="ARBA" id="ARBA00006328"/>
    </source>
</evidence>
<organism evidence="4 5">
    <name type="scientific">Aspergillus leporis</name>
    <dbReference type="NCBI Taxonomy" id="41062"/>
    <lineage>
        <taxon>Eukaryota</taxon>
        <taxon>Fungi</taxon>
        <taxon>Dikarya</taxon>
        <taxon>Ascomycota</taxon>
        <taxon>Pezizomycotina</taxon>
        <taxon>Eurotiomycetes</taxon>
        <taxon>Eurotiomycetidae</taxon>
        <taxon>Eurotiales</taxon>
        <taxon>Aspergillaceae</taxon>
        <taxon>Aspergillus</taxon>
        <taxon>Aspergillus subgen. Circumdati</taxon>
    </lineage>
</organism>
<dbReference type="Gene3D" id="3.90.25.10">
    <property type="entry name" value="UDP-galactose 4-epimerase, domain 1"/>
    <property type="match status" value="1"/>
</dbReference>
<protein>
    <recommendedName>
        <fullName evidence="3">NmrA-like domain-containing protein</fullName>
    </recommendedName>
</protein>
<dbReference type="Gene3D" id="3.40.50.720">
    <property type="entry name" value="NAD(P)-binding Rossmann-like Domain"/>
    <property type="match status" value="1"/>
</dbReference>
<dbReference type="EMBL" id="ML732299">
    <property type="protein sequence ID" value="KAB8070531.1"/>
    <property type="molecule type" value="Genomic_DNA"/>
</dbReference>
<dbReference type="Pfam" id="PF05368">
    <property type="entry name" value="NmrA"/>
    <property type="match status" value="1"/>
</dbReference>
<name>A0A5N5WPR6_9EURO</name>
<evidence type="ECO:0000313" key="4">
    <source>
        <dbReference type="EMBL" id="KAB8070531.1"/>
    </source>
</evidence>
<dbReference type="InterPro" id="IPR008030">
    <property type="entry name" value="NmrA-like"/>
</dbReference>
<dbReference type="PANTHER" id="PTHR42748:SF29">
    <property type="entry name" value="NMRA-LIKE DOMAIN-CONTAINING PROTEIN"/>
    <property type="match status" value="1"/>
</dbReference>
<evidence type="ECO:0000313" key="5">
    <source>
        <dbReference type="Proteomes" id="UP000326565"/>
    </source>
</evidence>
<reference evidence="4 5" key="1">
    <citation type="submission" date="2019-04" db="EMBL/GenBank/DDBJ databases">
        <title>Friends and foes A comparative genomics study of 23 Aspergillus species from section Flavi.</title>
        <authorList>
            <consortium name="DOE Joint Genome Institute"/>
            <person name="Kjaerbolling I."/>
            <person name="Vesth T."/>
            <person name="Frisvad J.C."/>
            <person name="Nybo J.L."/>
            <person name="Theobald S."/>
            <person name="Kildgaard S."/>
            <person name="Isbrandt T."/>
            <person name="Kuo A."/>
            <person name="Sato A."/>
            <person name="Lyhne E.K."/>
            <person name="Kogle M.E."/>
            <person name="Wiebenga A."/>
            <person name="Kun R.S."/>
            <person name="Lubbers R.J."/>
            <person name="Makela M.R."/>
            <person name="Barry K."/>
            <person name="Chovatia M."/>
            <person name="Clum A."/>
            <person name="Daum C."/>
            <person name="Haridas S."/>
            <person name="He G."/>
            <person name="LaButti K."/>
            <person name="Lipzen A."/>
            <person name="Mondo S."/>
            <person name="Riley R."/>
            <person name="Salamov A."/>
            <person name="Simmons B.A."/>
            <person name="Magnuson J.K."/>
            <person name="Henrissat B."/>
            <person name="Mortensen U.H."/>
            <person name="Larsen T.O."/>
            <person name="Devries R.P."/>
            <person name="Grigoriev I.V."/>
            <person name="Machida M."/>
            <person name="Baker S.E."/>
            <person name="Andersen M.R."/>
        </authorList>
    </citation>
    <scope>NUCLEOTIDE SEQUENCE [LARGE SCALE GENOMIC DNA]</scope>
    <source>
        <strain evidence="4 5">CBS 151.66</strain>
    </source>
</reference>
<sequence>MKTIAIVGATGNQGASVAESFLSLPDWHVRCITRNPSSQSAQTLASLGANVIKADLSDLSSLRSAFAETHVVFVNTDFWGPYLACKNSDEAFIRELQHGRNAVIAAAGVPTLERFIYSVLAPIKKHSRGKYSQSYHWDSKAEIMEYIETEMPELAEKTSYIILGAYATNPLFMPRWDPSVRKYRLMVPLKKEQNMPIIAARESTGAFVSALIGEAPRTRLLAYDSYLSMGETVEAWAKATGYEADLVEMKAEAMYDRFGIPWEVLEAPGFISEFGYAAGIEGVIHPSQLKVPVQTDSFEEWLKKRNWKDILSGGKEELNSIVEAQSITGAPS</sequence>
<gene>
    <name evidence="4" type="ORF">BDV29DRAFT_32658</name>
</gene>
<keyword evidence="5" id="KW-1185">Reference proteome</keyword>